<dbReference type="CDD" id="cd13831">
    <property type="entry name" value="HU"/>
    <property type="match status" value="1"/>
</dbReference>
<evidence type="ECO:0000313" key="6">
    <source>
        <dbReference type="Proteomes" id="UP000060630"/>
    </source>
</evidence>
<accession>A0A106QD19</accession>
<dbReference type="PANTHER" id="PTHR33175:SF3">
    <property type="entry name" value="DNA-BINDING PROTEIN HU-BETA"/>
    <property type="match status" value="1"/>
</dbReference>
<evidence type="ECO:0008006" key="7">
    <source>
        <dbReference type="Google" id="ProtNLM"/>
    </source>
</evidence>
<evidence type="ECO:0000256" key="4">
    <source>
        <dbReference type="RuleBase" id="RU003939"/>
    </source>
</evidence>
<evidence type="ECO:0000256" key="2">
    <source>
        <dbReference type="ARBA" id="ARBA00023067"/>
    </source>
</evidence>
<name>A0A106QD19_9BURK</name>
<dbReference type="AlphaFoldDB" id="A0A106QD19"/>
<proteinExistence type="inferred from homology"/>
<dbReference type="SUPFAM" id="SSF47729">
    <property type="entry name" value="IHF-like DNA-binding proteins"/>
    <property type="match status" value="1"/>
</dbReference>
<organism evidence="5 6">
    <name type="scientific">Burkholderia ubonensis</name>
    <dbReference type="NCBI Taxonomy" id="101571"/>
    <lineage>
        <taxon>Bacteria</taxon>
        <taxon>Pseudomonadati</taxon>
        <taxon>Pseudomonadota</taxon>
        <taxon>Betaproteobacteria</taxon>
        <taxon>Burkholderiales</taxon>
        <taxon>Burkholderiaceae</taxon>
        <taxon>Burkholderia</taxon>
        <taxon>Burkholderia cepacia complex</taxon>
    </lineage>
</organism>
<dbReference type="SMART" id="SM00411">
    <property type="entry name" value="BHL"/>
    <property type="match status" value="1"/>
</dbReference>
<dbReference type="PRINTS" id="PR01727">
    <property type="entry name" value="DNABINDINGHU"/>
</dbReference>
<dbReference type="EMBL" id="LPHD01000049">
    <property type="protein sequence ID" value="KWA84266.1"/>
    <property type="molecule type" value="Genomic_DNA"/>
</dbReference>
<dbReference type="GO" id="GO:0030261">
    <property type="term" value="P:chromosome condensation"/>
    <property type="evidence" value="ECO:0007669"/>
    <property type="project" value="UniProtKB-KW"/>
</dbReference>
<reference evidence="5 6" key="1">
    <citation type="submission" date="2015-11" db="EMBL/GenBank/DDBJ databases">
        <title>Expanding the genomic diversity of Burkholderia species for the development of highly accurate diagnostics.</title>
        <authorList>
            <person name="Sahl J."/>
            <person name="Keim P."/>
            <person name="Wagner D."/>
        </authorList>
    </citation>
    <scope>NUCLEOTIDE SEQUENCE [LARGE SCALE GENOMIC DNA]</scope>
    <source>
        <strain evidence="5 6">MSMB2087WGS</strain>
    </source>
</reference>
<gene>
    <name evidence="5" type="ORF">WL29_23185</name>
</gene>
<dbReference type="Pfam" id="PF00216">
    <property type="entry name" value="Bac_DNA_binding"/>
    <property type="match status" value="1"/>
</dbReference>
<dbReference type="Gene3D" id="4.10.520.10">
    <property type="entry name" value="IHF-like DNA-binding proteins"/>
    <property type="match status" value="1"/>
</dbReference>
<dbReference type="InterPro" id="IPR010992">
    <property type="entry name" value="IHF-like_DNA-bd_dom_sf"/>
</dbReference>
<comment type="similarity">
    <text evidence="1 4">Belongs to the bacterial histone-like protein family.</text>
</comment>
<dbReference type="PANTHER" id="PTHR33175">
    <property type="entry name" value="DNA-BINDING PROTEIN HU"/>
    <property type="match status" value="1"/>
</dbReference>
<sequence length="92" mass="9612">MNKSELVAQVAEKTGQPQKVVAGVLDAVFEAIGDAVSAGDSASFVGFGTFSRSKRPARTGRNPRTGEQMQIDASVVPKFTPGSVFKAKVKNG</sequence>
<dbReference type="GO" id="GO:0003677">
    <property type="term" value="F:DNA binding"/>
    <property type="evidence" value="ECO:0007669"/>
    <property type="project" value="UniProtKB-KW"/>
</dbReference>
<dbReference type="GO" id="GO:0030527">
    <property type="term" value="F:structural constituent of chromatin"/>
    <property type="evidence" value="ECO:0007669"/>
    <property type="project" value="InterPro"/>
</dbReference>
<keyword evidence="2" id="KW-0226">DNA condensation</keyword>
<protein>
    <recommendedName>
        <fullName evidence="7">DNA-binding protein</fullName>
    </recommendedName>
</protein>
<evidence type="ECO:0000256" key="3">
    <source>
        <dbReference type="ARBA" id="ARBA00023125"/>
    </source>
</evidence>
<evidence type="ECO:0000313" key="5">
    <source>
        <dbReference type="EMBL" id="KWA84266.1"/>
    </source>
</evidence>
<dbReference type="InterPro" id="IPR000119">
    <property type="entry name" value="Hist_DNA-bd"/>
</dbReference>
<keyword evidence="3" id="KW-0238">DNA-binding</keyword>
<dbReference type="Proteomes" id="UP000060630">
    <property type="component" value="Unassembled WGS sequence"/>
</dbReference>
<comment type="caution">
    <text evidence="5">The sequence shown here is derived from an EMBL/GenBank/DDBJ whole genome shotgun (WGS) entry which is preliminary data.</text>
</comment>
<dbReference type="InterPro" id="IPR020816">
    <property type="entry name" value="Histone-like_DNA-bd_CS"/>
</dbReference>
<dbReference type="PROSITE" id="PS00045">
    <property type="entry name" value="HISTONE_LIKE"/>
    <property type="match status" value="1"/>
</dbReference>
<dbReference type="RefSeq" id="WP_060192664.1">
    <property type="nucleotide sequence ID" value="NZ_LPHD01000049.1"/>
</dbReference>
<evidence type="ECO:0000256" key="1">
    <source>
        <dbReference type="ARBA" id="ARBA00010529"/>
    </source>
</evidence>